<dbReference type="STRING" id="22663.A0A2I0IVW9"/>
<keyword evidence="2" id="KW-0175">Coiled coil</keyword>
<feature type="region of interest" description="Disordered" evidence="3">
    <location>
        <begin position="289"/>
        <end position="333"/>
    </location>
</feature>
<feature type="compositionally biased region" description="Acidic residues" evidence="3">
    <location>
        <begin position="66"/>
        <end position="76"/>
    </location>
</feature>
<dbReference type="SUPFAM" id="SSF57756">
    <property type="entry name" value="Retrovirus zinc finger-like domains"/>
    <property type="match status" value="2"/>
</dbReference>
<dbReference type="GO" id="GO:0003676">
    <property type="term" value="F:nucleic acid binding"/>
    <property type="evidence" value="ECO:0007669"/>
    <property type="project" value="InterPro"/>
</dbReference>
<keyword evidence="1" id="KW-0862">Zinc</keyword>
<keyword evidence="1" id="KW-0479">Metal-binding</keyword>
<dbReference type="Gene3D" id="3.10.10.10">
    <property type="entry name" value="HIV Type 1 Reverse Transcriptase, subunit A, domain 1"/>
    <property type="match status" value="1"/>
</dbReference>
<name>A0A2I0IVW9_PUNGR</name>
<feature type="domain" description="CCHC-type" evidence="4">
    <location>
        <begin position="155"/>
        <end position="169"/>
    </location>
</feature>
<dbReference type="InterPro" id="IPR043502">
    <property type="entry name" value="DNA/RNA_pol_sf"/>
</dbReference>
<accession>A0A2I0IVW9</accession>
<evidence type="ECO:0000259" key="4">
    <source>
        <dbReference type="PROSITE" id="PS50158"/>
    </source>
</evidence>
<dbReference type="PANTHER" id="PTHR35046">
    <property type="entry name" value="ZINC KNUCKLE (CCHC-TYPE) FAMILY PROTEIN"/>
    <property type="match status" value="1"/>
</dbReference>
<dbReference type="PANTHER" id="PTHR35046:SF18">
    <property type="entry name" value="RNA-DIRECTED DNA POLYMERASE"/>
    <property type="match status" value="1"/>
</dbReference>
<feature type="region of interest" description="Disordered" evidence="3">
    <location>
        <begin position="765"/>
        <end position="784"/>
    </location>
</feature>
<dbReference type="GO" id="GO:0008270">
    <property type="term" value="F:zinc ion binding"/>
    <property type="evidence" value="ECO:0007669"/>
    <property type="project" value="UniProtKB-KW"/>
</dbReference>
<dbReference type="Pfam" id="PF00098">
    <property type="entry name" value="zf-CCHC"/>
    <property type="match status" value="2"/>
</dbReference>
<dbReference type="PROSITE" id="PS50158">
    <property type="entry name" value="ZF_CCHC"/>
    <property type="match status" value="3"/>
</dbReference>
<feature type="compositionally biased region" description="Low complexity" evidence="3">
    <location>
        <begin position="52"/>
        <end position="63"/>
    </location>
</feature>
<organism evidence="5 6">
    <name type="scientific">Punica granatum</name>
    <name type="common">Pomegranate</name>
    <dbReference type="NCBI Taxonomy" id="22663"/>
    <lineage>
        <taxon>Eukaryota</taxon>
        <taxon>Viridiplantae</taxon>
        <taxon>Streptophyta</taxon>
        <taxon>Embryophyta</taxon>
        <taxon>Tracheophyta</taxon>
        <taxon>Spermatophyta</taxon>
        <taxon>Magnoliopsida</taxon>
        <taxon>eudicotyledons</taxon>
        <taxon>Gunneridae</taxon>
        <taxon>Pentapetalae</taxon>
        <taxon>rosids</taxon>
        <taxon>malvids</taxon>
        <taxon>Myrtales</taxon>
        <taxon>Lythraceae</taxon>
        <taxon>Punica</taxon>
    </lineage>
</organism>
<comment type="caution">
    <text evidence="5">The sequence shown here is derived from an EMBL/GenBank/DDBJ whole genome shotgun (WGS) entry which is preliminary data.</text>
</comment>
<proteinExistence type="predicted"/>
<keyword evidence="1" id="KW-0863">Zinc-finger</keyword>
<dbReference type="AlphaFoldDB" id="A0A2I0IVW9"/>
<feature type="compositionally biased region" description="Basic and acidic residues" evidence="3">
    <location>
        <begin position="91"/>
        <end position="100"/>
    </location>
</feature>
<evidence type="ECO:0000313" key="5">
    <source>
        <dbReference type="EMBL" id="PKI48158.1"/>
    </source>
</evidence>
<dbReference type="Proteomes" id="UP000233551">
    <property type="component" value="Unassembled WGS sequence"/>
</dbReference>
<sequence>MPPRRRDHVDDVLERDNLRQLEQRMERMAQDVNQRMDRMMELFTQQMAALLENQNRRNPNPNSDPDREETEEESEGENYFADIPRRQQRGAVEHDRRRTFEEDKRRWESGMWTEIPEFHGSLKPEEFLDWLATVAEILEFKGVPEDKREEPTGMKCFGCGEVGHRQSECWKTAGKKTFFVNTEEGEDEDVEEAEYPEFDSEEVVEEEVVTGDTGTTLVVRRSCLTPKVVDDNWLRHNIFQSTCTVLGKMCHFVIDAVVPIVAEYVNVFPDELHNGLPPKRDIQHRIDLEPGATLPNRPHYRMSPGEHEELRSSRVNCPGGGTNKNTTNTNQPNRLTGTGMKCFGCGEVGHRQSECRKTAGKKTLFIDTEEGEDEDVEEAEYPEFDSEEVVEEEVMTGDTGTALVVKSSYLTPKVADDNWLRHNIFQSTCTVLSKVCRFVIDAGSCENIASAEVVKKLGLKTKKHPKPYKLAWLKKGGEVNVSERALVSFSIGLKYKDVVWCDVVAMDTSAPVVAEYVDVFLDELPDGFPPLWDIQHRIDLELGATLPNRHHYRMSPGEHGELHRQVEELLAKGHIRESLSPCAVSALLTPKKDGSWCTLPGTGMKCFGCGEVGHRQFECRKTAGQKTFFVDTEEGEDEDVEEAEYPEFDSEKVVEEEVATGDIGTTLVVRRSCLTPKIGLVPSREMEKSTSMGGETTLLSLARFEEEVDESLLIYVLIEKEVAGEASIPTAAAPVVAEYVDVFPDELPDGFPPLRDIQHRIDLEPGATLPNRPHYRMSPGAHGE</sequence>
<dbReference type="SMART" id="SM00343">
    <property type="entry name" value="ZnF_C2HC"/>
    <property type="match status" value="3"/>
</dbReference>
<dbReference type="EMBL" id="PGOL01002430">
    <property type="protein sequence ID" value="PKI48158.1"/>
    <property type="molecule type" value="Genomic_DNA"/>
</dbReference>
<evidence type="ECO:0000256" key="3">
    <source>
        <dbReference type="SAM" id="MobiDB-lite"/>
    </source>
</evidence>
<feature type="coiled-coil region" evidence="2">
    <location>
        <begin position="15"/>
        <end position="42"/>
    </location>
</feature>
<feature type="region of interest" description="Disordered" evidence="3">
    <location>
        <begin position="46"/>
        <end position="100"/>
    </location>
</feature>
<evidence type="ECO:0000256" key="2">
    <source>
        <dbReference type="SAM" id="Coils"/>
    </source>
</evidence>
<dbReference type="SUPFAM" id="SSF56672">
    <property type="entry name" value="DNA/RNA polymerases"/>
    <property type="match status" value="1"/>
</dbReference>
<keyword evidence="6" id="KW-1185">Reference proteome</keyword>
<evidence type="ECO:0000256" key="1">
    <source>
        <dbReference type="PROSITE-ProRule" id="PRU00047"/>
    </source>
</evidence>
<reference evidence="5 6" key="1">
    <citation type="submission" date="2017-11" db="EMBL/GenBank/DDBJ databases">
        <title>De-novo sequencing of pomegranate (Punica granatum L.) genome.</title>
        <authorList>
            <person name="Akparov Z."/>
            <person name="Amiraslanov A."/>
            <person name="Hajiyeva S."/>
            <person name="Abbasov M."/>
            <person name="Kaur K."/>
            <person name="Hamwieh A."/>
            <person name="Solovyev V."/>
            <person name="Salamov A."/>
            <person name="Braich B."/>
            <person name="Kosarev P."/>
            <person name="Mahmoud A."/>
            <person name="Hajiyev E."/>
            <person name="Babayeva S."/>
            <person name="Izzatullayeva V."/>
            <person name="Mammadov A."/>
            <person name="Mammadov A."/>
            <person name="Sharifova S."/>
            <person name="Ojaghi J."/>
            <person name="Eynullazada K."/>
            <person name="Bayramov B."/>
            <person name="Abdulazimova A."/>
            <person name="Shahmuradov I."/>
        </authorList>
    </citation>
    <scope>NUCLEOTIDE SEQUENCE [LARGE SCALE GENOMIC DNA]</scope>
    <source>
        <strain evidence="6">cv. AG2017</strain>
        <tissue evidence="5">Leaf</tissue>
    </source>
</reference>
<protein>
    <recommendedName>
        <fullName evidence="4">CCHC-type domain-containing protein</fullName>
    </recommendedName>
</protein>
<gene>
    <name evidence="5" type="ORF">CRG98_031423</name>
</gene>
<feature type="domain" description="CCHC-type" evidence="4">
    <location>
        <begin position="341"/>
        <end position="357"/>
    </location>
</feature>
<feature type="domain" description="CCHC-type" evidence="4">
    <location>
        <begin position="605"/>
        <end position="621"/>
    </location>
</feature>
<dbReference type="InterPro" id="IPR001878">
    <property type="entry name" value="Znf_CCHC"/>
</dbReference>
<dbReference type="CDD" id="cd00303">
    <property type="entry name" value="retropepsin_like"/>
    <property type="match status" value="1"/>
</dbReference>
<dbReference type="InterPro" id="IPR036875">
    <property type="entry name" value="Znf_CCHC_sf"/>
</dbReference>
<evidence type="ECO:0000313" key="6">
    <source>
        <dbReference type="Proteomes" id="UP000233551"/>
    </source>
</evidence>